<proteinExistence type="predicted"/>
<dbReference type="Proteomes" id="UP000714405">
    <property type="component" value="Unassembled WGS sequence"/>
</dbReference>
<sequence>MKVGIITERLNQQKTGVDAITAISLLTAKSVGIAESNSKIGIIKWIIFI</sequence>
<evidence type="ECO:0000313" key="1">
    <source>
        <dbReference type="EMBL" id="MBG0769571.1"/>
    </source>
</evidence>
<dbReference type="RefSeq" id="WP_278492220.1">
    <property type="nucleotide sequence ID" value="NZ_JACCQJ010000002.1"/>
</dbReference>
<protein>
    <submittedName>
        <fullName evidence="1">Uncharacterized protein</fullName>
    </submittedName>
</protein>
<organism evidence="1 2">
    <name type="scientific">Methanococcus maripaludis</name>
    <name type="common">Methanococcus deltae</name>
    <dbReference type="NCBI Taxonomy" id="39152"/>
    <lineage>
        <taxon>Archaea</taxon>
        <taxon>Methanobacteriati</taxon>
        <taxon>Methanobacteriota</taxon>
        <taxon>Methanomada group</taxon>
        <taxon>Methanococci</taxon>
        <taxon>Methanococcales</taxon>
        <taxon>Methanococcaceae</taxon>
        <taxon>Methanococcus</taxon>
    </lineage>
</organism>
<evidence type="ECO:0000313" key="2">
    <source>
        <dbReference type="Proteomes" id="UP000714405"/>
    </source>
</evidence>
<reference evidence="1" key="1">
    <citation type="submission" date="2020-07" db="EMBL/GenBank/DDBJ databases">
        <title>Severe corrosion of carbon steel in oil field produced water can be linked to methanogenic archaea containing a special type of NiFe hydrogenase.</title>
        <authorList>
            <person name="Lahme S."/>
            <person name="Mand J."/>
            <person name="Longwell J."/>
            <person name="Smith R."/>
            <person name="Enning D."/>
        </authorList>
    </citation>
    <scope>NUCLEOTIDE SEQUENCE</scope>
    <source>
        <strain evidence="1">MIC098Bin5</strain>
    </source>
</reference>
<dbReference type="AlphaFoldDB" id="A0A8T3W043"/>
<dbReference type="EMBL" id="JACCQJ010000002">
    <property type="protein sequence ID" value="MBG0769571.1"/>
    <property type="molecule type" value="Genomic_DNA"/>
</dbReference>
<name>A0A8T3W043_METMI</name>
<comment type="caution">
    <text evidence="1">The sequence shown here is derived from an EMBL/GenBank/DDBJ whole genome shotgun (WGS) entry which is preliminary data.</text>
</comment>
<gene>
    <name evidence="1" type="ORF">H0S71_06720</name>
</gene>
<accession>A0A8T3W043</accession>